<evidence type="ECO:0000256" key="1">
    <source>
        <dbReference type="SAM" id="MobiDB-lite"/>
    </source>
</evidence>
<feature type="region of interest" description="Disordered" evidence="1">
    <location>
        <begin position="568"/>
        <end position="628"/>
    </location>
</feature>
<accession>A0AAE0BV85</accession>
<feature type="compositionally biased region" description="Polar residues" evidence="1">
    <location>
        <begin position="424"/>
        <end position="442"/>
    </location>
</feature>
<dbReference type="Pfam" id="PF08547">
    <property type="entry name" value="CIA30"/>
    <property type="match status" value="1"/>
</dbReference>
<comment type="caution">
    <text evidence="3">The sequence shown here is derived from an EMBL/GenBank/DDBJ whole genome shotgun (WGS) entry which is preliminary data.</text>
</comment>
<evidence type="ECO:0000313" key="3">
    <source>
        <dbReference type="EMBL" id="KAK3243377.1"/>
    </source>
</evidence>
<feature type="compositionally biased region" description="Polar residues" evidence="1">
    <location>
        <begin position="579"/>
        <end position="593"/>
    </location>
</feature>
<dbReference type="InterPro" id="IPR013857">
    <property type="entry name" value="NADH-UbQ_OxRdtase-assoc_prot30"/>
</dbReference>
<feature type="compositionally biased region" description="Low complexity" evidence="1">
    <location>
        <begin position="382"/>
        <end position="417"/>
    </location>
</feature>
<feature type="domain" description="NADH:ubiquinone oxidoreductase intermediate-associated protein 30" evidence="2">
    <location>
        <begin position="73"/>
        <end position="252"/>
    </location>
</feature>
<name>A0AAE0BV85_9CHLO</name>
<proteinExistence type="predicted"/>
<feature type="compositionally biased region" description="Polar residues" evidence="1">
    <location>
        <begin position="612"/>
        <end position="628"/>
    </location>
</feature>
<dbReference type="InterPro" id="IPR008979">
    <property type="entry name" value="Galactose-bd-like_sf"/>
</dbReference>
<feature type="compositionally biased region" description="Pro residues" evidence="1">
    <location>
        <begin position="369"/>
        <end position="381"/>
    </location>
</feature>
<dbReference type="SUPFAM" id="SSF49785">
    <property type="entry name" value="Galactose-binding domain-like"/>
    <property type="match status" value="1"/>
</dbReference>
<organism evidence="3 4">
    <name type="scientific">Cymbomonas tetramitiformis</name>
    <dbReference type="NCBI Taxonomy" id="36881"/>
    <lineage>
        <taxon>Eukaryota</taxon>
        <taxon>Viridiplantae</taxon>
        <taxon>Chlorophyta</taxon>
        <taxon>Pyramimonadophyceae</taxon>
        <taxon>Pyramimonadales</taxon>
        <taxon>Pyramimonadaceae</taxon>
        <taxon>Cymbomonas</taxon>
    </lineage>
</organism>
<sequence length="656" mass="69732">MARSHDWRLALHMRTHGWMWAGVGNTSVASRTVQPKLAFRLWILLLVGAQLPNIGNGQEGALALDGGAGGWSSAWYYQADTVMGGRSSGSFTILEDDCPEPMPDSWEGSEEACCPLHFTGELSVVGGGFTSLRRGVQPTLDLSAYSGIQVRFDALGLGEEPLAYHLRVVSASDSPYWWAVTRGHAFVASERCVDTAGDDIRDVKTCTVYLPFADFTAHSRSGQSEVSTPMSLTDVNGFSIYLLFQEGAFDLKLRSLDAVTTPSTPTPPALAPGAELSEAQAALRRAISSGVPLYNKGYHDLCAVLYQSASEAVVTCLPTSEAASGLSIALEEAASMTWTNKAWHLRYAMNEALLLDPAIPAPTSAPSHYPTPNPQAAPPPSATLAPSSSLSRTPTGEPISSDPTSSSSPSPVISSAPSLPPHVATSSPSSPQPTLASSNQQDQNHTSLLLADMFLCSSAQPEGGSLHDHRTLHVPLRMVEAADVEAMRRWAAALCCVYTHVQVKEGTVADLVTYDGEVRSYNVDGDLPLQFTELAEVVMADICGMAMGSWDCASQSVCVDMQLSQVSASTPSPGLPKSVSPTLGSSETFNGTRDSGYKFSENDFDEDPADQGLTSDSENYEQTGKDQTSTGTMVSLTWHVHSSMAVLFSGLMMACG</sequence>
<reference evidence="3 4" key="1">
    <citation type="journal article" date="2015" name="Genome Biol. Evol.">
        <title>Comparative Genomics of a Bacterivorous Green Alga Reveals Evolutionary Causalities and Consequences of Phago-Mixotrophic Mode of Nutrition.</title>
        <authorList>
            <person name="Burns J.A."/>
            <person name="Paasch A."/>
            <person name="Narechania A."/>
            <person name="Kim E."/>
        </authorList>
    </citation>
    <scope>NUCLEOTIDE SEQUENCE [LARGE SCALE GENOMIC DNA]</scope>
    <source>
        <strain evidence="3 4">PLY_AMNH</strain>
    </source>
</reference>
<keyword evidence="4" id="KW-1185">Reference proteome</keyword>
<evidence type="ECO:0000313" key="4">
    <source>
        <dbReference type="Proteomes" id="UP001190700"/>
    </source>
</evidence>
<protein>
    <recommendedName>
        <fullName evidence="2">NADH:ubiquinone oxidoreductase intermediate-associated protein 30 domain-containing protein</fullName>
    </recommendedName>
</protein>
<dbReference type="Proteomes" id="UP001190700">
    <property type="component" value="Unassembled WGS sequence"/>
</dbReference>
<dbReference type="AlphaFoldDB" id="A0AAE0BV85"/>
<evidence type="ECO:0000259" key="2">
    <source>
        <dbReference type="Pfam" id="PF08547"/>
    </source>
</evidence>
<gene>
    <name evidence="3" type="ORF">CYMTET_46966</name>
</gene>
<feature type="region of interest" description="Disordered" evidence="1">
    <location>
        <begin position="364"/>
        <end position="442"/>
    </location>
</feature>
<dbReference type="EMBL" id="LGRX02032923">
    <property type="protein sequence ID" value="KAK3243377.1"/>
    <property type="molecule type" value="Genomic_DNA"/>
</dbReference>